<evidence type="ECO:0000313" key="2">
    <source>
        <dbReference type="EMBL" id="SVD42442.1"/>
    </source>
</evidence>
<sequence length="28" mass="3128">TTPTSPRLRLTNCKRHCRSAQSTATPRS</sequence>
<protein>
    <submittedName>
        <fullName evidence="2">Uncharacterized protein</fullName>
    </submittedName>
</protein>
<reference evidence="2" key="1">
    <citation type="submission" date="2018-05" db="EMBL/GenBank/DDBJ databases">
        <authorList>
            <person name="Lanie J.A."/>
            <person name="Ng W.-L."/>
            <person name="Kazmierczak K.M."/>
            <person name="Andrzejewski T.M."/>
            <person name="Davidsen T.M."/>
            <person name="Wayne K.J."/>
            <person name="Tettelin H."/>
            <person name="Glass J.I."/>
            <person name="Rusch D."/>
            <person name="Podicherti R."/>
            <person name="Tsui H.-C.T."/>
            <person name="Winkler M.E."/>
        </authorList>
    </citation>
    <scope>NUCLEOTIDE SEQUENCE</scope>
</reference>
<feature type="region of interest" description="Disordered" evidence="1">
    <location>
        <begin position="1"/>
        <end position="28"/>
    </location>
</feature>
<feature type="compositionally biased region" description="Polar residues" evidence="1">
    <location>
        <begin position="19"/>
        <end position="28"/>
    </location>
</feature>
<feature type="non-terminal residue" evidence="2">
    <location>
        <position position="1"/>
    </location>
</feature>
<name>A0A382V7G6_9ZZZZ</name>
<organism evidence="2">
    <name type="scientific">marine metagenome</name>
    <dbReference type="NCBI Taxonomy" id="408172"/>
    <lineage>
        <taxon>unclassified sequences</taxon>
        <taxon>metagenomes</taxon>
        <taxon>ecological metagenomes</taxon>
    </lineage>
</organism>
<evidence type="ECO:0000256" key="1">
    <source>
        <dbReference type="SAM" id="MobiDB-lite"/>
    </source>
</evidence>
<dbReference type="EMBL" id="UINC01149771">
    <property type="protein sequence ID" value="SVD42442.1"/>
    <property type="molecule type" value="Genomic_DNA"/>
</dbReference>
<proteinExistence type="predicted"/>
<feature type="non-terminal residue" evidence="2">
    <location>
        <position position="28"/>
    </location>
</feature>
<dbReference type="AlphaFoldDB" id="A0A382V7G6"/>
<accession>A0A382V7G6</accession>
<gene>
    <name evidence="2" type="ORF">METZ01_LOCUS395296</name>
</gene>